<dbReference type="SUPFAM" id="SSF53732">
    <property type="entry name" value="Aconitase iron-sulfur domain"/>
    <property type="match status" value="1"/>
</dbReference>
<evidence type="ECO:0000256" key="13">
    <source>
        <dbReference type="ARBA" id="ARBA00023239"/>
    </source>
</evidence>
<dbReference type="Gene3D" id="4.10.240.10">
    <property type="entry name" value="Zn(2)-C6 fungal-type DNA-binding domain"/>
    <property type="match status" value="1"/>
</dbReference>
<dbReference type="GO" id="GO:0008270">
    <property type="term" value="F:zinc ion binding"/>
    <property type="evidence" value="ECO:0007669"/>
    <property type="project" value="InterPro"/>
</dbReference>
<evidence type="ECO:0000256" key="2">
    <source>
        <dbReference type="ARBA" id="ARBA00004173"/>
    </source>
</evidence>
<evidence type="ECO:0000256" key="8">
    <source>
        <dbReference type="ARBA" id="ARBA00022723"/>
    </source>
</evidence>
<dbReference type="Gene3D" id="3.30.499.10">
    <property type="entry name" value="Aconitase, domain 3"/>
    <property type="match status" value="2"/>
</dbReference>
<dbReference type="InterPro" id="IPR015928">
    <property type="entry name" value="Aconitase/3IPM_dehydase_swvl"/>
</dbReference>
<keyword evidence="14" id="KW-0539">Nucleus</keyword>
<dbReference type="GO" id="GO:0005739">
    <property type="term" value="C:mitochondrion"/>
    <property type="evidence" value="ECO:0007669"/>
    <property type="project" value="UniProtKB-SubCell"/>
</dbReference>
<dbReference type="FunFam" id="3.30.499.10:FF:000004">
    <property type="entry name" value="Aconitate hydratase, mitochondrial"/>
    <property type="match status" value="1"/>
</dbReference>
<keyword evidence="10" id="KW-0408">Iron</keyword>
<evidence type="ECO:0000256" key="16">
    <source>
        <dbReference type="ARBA" id="ARBA00029682"/>
    </source>
</evidence>
<evidence type="ECO:0000256" key="4">
    <source>
        <dbReference type="ARBA" id="ARBA00007185"/>
    </source>
</evidence>
<accession>A0A9Q9RB98</accession>
<dbReference type="PANTHER" id="PTHR43160">
    <property type="entry name" value="ACONITATE HYDRATASE B"/>
    <property type="match status" value="1"/>
</dbReference>
<dbReference type="InterPro" id="IPR001030">
    <property type="entry name" value="Acoase/IPM_deHydtase_lsu_aba"/>
</dbReference>
<dbReference type="InterPro" id="IPR015932">
    <property type="entry name" value="Aconitase_dom2"/>
</dbReference>
<keyword evidence="13" id="KW-0456">Lyase</keyword>
<dbReference type="InterPro" id="IPR015931">
    <property type="entry name" value="Acnase/IPM_dHydase_lsu_aba_1/3"/>
</dbReference>
<dbReference type="InterPro" id="IPR001138">
    <property type="entry name" value="Zn2Cys6_DnaBD"/>
</dbReference>
<dbReference type="GO" id="GO:0006099">
    <property type="term" value="P:tricarboxylic acid cycle"/>
    <property type="evidence" value="ECO:0007669"/>
    <property type="project" value="UniProtKB-KW"/>
</dbReference>
<dbReference type="GO" id="GO:0005829">
    <property type="term" value="C:cytosol"/>
    <property type="evidence" value="ECO:0007669"/>
    <property type="project" value="TreeGrafter"/>
</dbReference>
<evidence type="ECO:0000313" key="19">
    <source>
        <dbReference type="EMBL" id="VTT58058.1"/>
    </source>
</evidence>
<dbReference type="PROSITE" id="PS00450">
    <property type="entry name" value="ACONITASE_1"/>
    <property type="match status" value="1"/>
</dbReference>
<dbReference type="Gene3D" id="3.90.1300.10">
    <property type="entry name" value="Amidase signature (AS) domain"/>
    <property type="match status" value="1"/>
</dbReference>
<comment type="cofactor">
    <cofactor evidence="1">
        <name>[4Fe-4S] cluster</name>
        <dbReference type="ChEBI" id="CHEBI:49883"/>
    </cofactor>
</comment>
<dbReference type="Proteomes" id="UP000760494">
    <property type="component" value="Unassembled WGS sequence"/>
</dbReference>
<evidence type="ECO:0000256" key="3">
    <source>
        <dbReference type="ARBA" id="ARBA00004717"/>
    </source>
</evidence>
<evidence type="ECO:0000256" key="6">
    <source>
        <dbReference type="ARBA" id="ARBA00015940"/>
    </source>
</evidence>
<evidence type="ECO:0000256" key="11">
    <source>
        <dbReference type="ARBA" id="ARBA00023014"/>
    </source>
</evidence>
<dbReference type="Pfam" id="PF00330">
    <property type="entry name" value="Aconitase"/>
    <property type="match status" value="1"/>
</dbReference>
<keyword evidence="11" id="KW-0411">Iron-sulfur</keyword>
<dbReference type="SUPFAM" id="SSF75304">
    <property type="entry name" value="Amidase signature (AS) enzymes"/>
    <property type="match status" value="1"/>
</dbReference>
<sequence>MSNCQLHQTLSNNSQPRRLPVLTPAYLSTPMATRINAPKKVRLACRRCRVRRIKCDGQVPACTNCAKAGQVCLDVDSQNSDVVIPRNFVSAARERIRWLEDIIRDRLPDVDLRSGPQVDPSSDPTAPSQDDRVPEDADITISSVPPAPTVSRKRSAEPSGQSDQDESFPERAHSVAVNLGMLSLNIDSPQKHYLGSSSGLLFTNLIGASPPSVDSTPQGPQGDKYAGELEWGDDAVAQDQNRKYHQELYNLLKQELPSKHNALVLIHTYIRWIHPDFPFLEPLSLFSAVEAMYSCLDGILQCDISSHGWPANMPPFRWNGRVVVPGVSNEEGVTLSAVAFILFMVFNIGALVKVRSRNYDFPSQRFYRAALHFSKEAFAHITLSSIQSLMMLVMHGMLTPAEVNLWTLVHLGLAYCVETGIHREPSQSNPEDFAIQQVRRFTFFTIYSLDRYYTQVLSSRETLDRIVSGIKLHLYHLPGDSSFFPWPDNPTEQQARIQQTLQNWWHEVSNDAFEYPSLDSRQREVWKIKLGLKYHTTMVLLFQPSQVIRQPASEALQACFDSAAGILDGYQRLHDLHGLHFGWRAVQNIFAAGATLIYSFWTSQTVREKASPETMSKNLRSCSTLLTIGGEWWPSARNGQASFGSVADLTMKRLYMADASNKAPRLSLHQTATSRPRDVDDADVPRSRPPPGLLDETGHSAETYTNAAWQTLDLDVGSNNDQFDWPSIEGGFDSEIEMFLEDFNRSDFTMPLTASRLSLRRVCSAQQKPLAQARRCLATHSSHVALSPLEPYNALDYTTRLQSLRRVQRANKRPLTLSEKLLYSHLIHDNDDWVLDQIERGMTILRLRPDRVACHDATATMALLQFISAGLPRVQVPTSVHSDHLIVAEYGAKKDLERAAGDHREVYAFLSSAAKKYGIGYWKPGAGIIHTTIFENYAFPGGLFIGTDSHTPNAGGMGVLGIGVGGSDAVDAMAGMPWELVCPKVLGVRLTGSLSGWASSKDIICKLAGILTVSGGKGKVIEFFGPGAETLGATAMATVCNMSAEVGSTSCIFPYSQAMARYLTATKRGDIARYADGFTETLLTADRGSEDYYDEIIEIDLSTLEPHINGPFTPDLSHPLSQFKTRVQESSWPSNISHSMVGSCTNSSYEDLEKVYDLVQQAKKAGIDRPRTPFMVSPGSEQIRATAEESGILPSLREAGAVVLSNSCGPCVGQWDRKDVDVAGAENNSVISSFNRNFTGRHDGNPATHSFVTSPEIATAFAYAGDLSFNPMHDTIPIDESDNSHFRFAPPVTKELPETFVSGSDLFQPPILDDTSDYKVVIDEGSDRLELLTPFKPWKPGQAENMQILIKVSGKCTTDHISPAGPWYNYRGHLSNISHNMLLGATNGFLPDASSLYMTGKTRDPTDGTIKFIHKAARTMKNAGIRWCIIGDNNYGEGSSREHAALEPRFLGGVAVIAKSFARIHETNLKKQGMFPLTFADPLDYDRIQEGDVISLLDVDGDALQPEKQVTMKVYFVTVEVIHNTISSRSHRMSWQDIATESQAKVLDSIPNRWRLNVNRYQDLKDVTSVPYTCGLLTQEQLRITELTATEIVKKVGTRELKAVQVLEAFAGRAAIAHQLVNCLTDWFYEEGLAQARELDEALEKGVHLKGVLHGVPIALKDIHCTAGHASTMAFISGRNNIVAQDSAVVAALRAEGAIFFCKTTMPQSAMAIETVSNLWGRTSNPSNRNLNAGGSSGGDAVLVAMKGTPLTPSTDLGGSIRVPAAFNGLYALKPTAARVPKGGMPDLGQSLIQVSFGPICHSIKDMELLTRVINAHPYNKFDVTCAPVPWRRVDAPEGKLKIGLMNWDGVVMPHPPILRALEHVKKLLIEAGHEVVGFKPPFDCWQALKTTFDIYYQGGAGGTITALEESGEPIIPAFADLLKVFNVRKLPASEILQLSGKVRDYKEQFLAAWDKTANDGRPIDALICPPAPGVGYPHDFNTYWGYTSLFNLADYPAAILPIPELKVSSEQDPLDLEYVPLDTNPYDKPNHETYDPRLLENQAISIQVVGRPFEDEELIQVSSTLDALLRSF</sequence>
<dbReference type="GO" id="GO:0000981">
    <property type="term" value="F:DNA-binding transcription factor activity, RNA polymerase II-specific"/>
    <property type="evidence" value="ECO:0007669"/>
    <property type="project" value="InterPro"/>
</dbReference>
<dbReference type="SMART" id="SM00066">
    <property type="entry name" value="GAL4"/>
    <property type="match status" value="1"/>
</dbReference>
<gene>
    <name evidence="19" type="ORF">C2S_13721</name>
</gene>
<dbReference type="InterPro" id="IPR007219">
    <property type="entry name" value="XnlR_reg_dom"/>
</dbReference>
<dbReference type="InterPro" id="IPR050926">
    <property type="entry name" value="Aconitase/IPM_isomerase"/>
</dbReference>
<comment type="similarity">
    <text evidence="4">Belongs to the aconitase/IPM isomerase family.</text>
</comment>
<dbReference type="NCBIfam" id="NF005558">
    <property type="entry name" value="PRK07229.1"/>
    <property type="match status" value="1"/>
</dbReference>
<comment type="subcellular location">
    <subcellularLocation>
        <location evidence="2">Mitochondrion</location>
    </subcellularLocation>
</comment>
<dbReference type="CDD" id="cd12148">
    <property type="entry name" value="fungal_TF_MHR"/>
    <property type="match status" value="1"/>
</dbReference>
<evidence type="ECO:0000256" key="12">
    <source>
        <dbReference type="ARBA" id="ARBA00023128"/>
    </source>
</evidence>
<dbReference type="InterPro" id="IPR036864">
    <property type="entry name" value="Zn2-C6_fun-type_DNA-bd_sf"/>
</dbReference>
<dbReference type="Pfam" id="PF00172">
    <property type="entry name" value="Zn_clus"/>
    <property type="match status" value="1"/>
</dbReference>
<evidence type="ECO:0000256" key="7">
    <source>
        <dbReference type="ARBA" id="ARBA00022532"/>
    </source>
</evidence>
<evidence type="ECO:0000256" key="17">
    <source>
        <dbReference type="SAM" id="MobiDB-lite"/>
    </source>
</evidence>
<feature type="domain" description="Zn(2)-C6 fungal-type" evidence="18">
    <location>
        <begin position="44"/>
        <end position="72"/>
    </location>
</feature>
<evidence type="ECO:0000256" key="5">
    <source>
        <dbReference type="ARBA" id="ARBA00012926"/>
    </source>
</evidence>
<dbReference type="SUPFAM" id="SSF52016">
    <property type="entry name" value="LeuD/IlvD-like"/>
    <property type="match status" value="1"/>
</dbReference>
<dbReference type="PROSITE" id="PS50048">
    <property type="entry name" value="ZN2_CY6_FUNGAL_2"/>
    <property type="match status" value="1"/>
</dbReference>
<reference evidence="19" key="1">
    <citation type="submission" date="2019-05" db="EMBL/GenBank/DDBJ databases">
        <authorList>
            <person name="Piombo E."/>
        </authorList>
    </citation>
    <scope>NUCLEOTIDE SEQUENCE</scope>
    <source>
        <strain evidence="19">C2S</strain>
    </source>
</reference>
<dbReference type="GO" id="GO:0006351">
    <property type="term" value="P:DNA-templated transcription"/>
    <property type="evidence" value="ECO:0007669"/>
    <property type="project" value="InterPro"/>
</dbReference>
<evidence type="ECO:0000256" key="14">
    <source>
        <dbReference type="ARBA" id="ARBA00023242"/>
    </source>
</evidence>
<evidence type="ECO:0000256" key="15">
    <source>
        <dbReference type="ARBA" id="ARBA00023501"/>
    </source>
</evidence>
<feature type="compositionally biased region" description="Basic and acidic residues" evidence="17">
    <location>
        <begin position="675"/>
        <end position="686"/>
    </location>
</feature>
<dbReference type="GO" id="GO:0003994">
    <property type="term" value="F:aconitate hydratase activity"/>
    <property type="evidence" value="ECO:0007669"/>
    <property type="project" value="UniProtKB-EC"/>
</dbReference>
<evidence type="ECO:0000256" key="1">
    <source>
        <dbReference type="ARBA" id="ARBA00001966"/>
    </source>
</evidence>
<dbReference type="InterPro" id="IPR036928">
    <property type="entry name" value="AS_sf"/>
</dbReference>
<dbReference type="GO" id="GO:0003677">
    <property type="term" value="F:DNA binding"/>
    <property type="evidence" value="ECO:0007669"/>
    <property type="project" value="InterPro"/>
</dbReference>
<dbReference type="Pfam" id="PF01425">
    <property type="entry name" value="Amidase"/>
    <property type="match status" value="1"/>
</dbReference>
<proteinExistence type="inferred from homology"/>
<dbReference type="InterPro" id="IPR000573">
    <property type="entry name" value="AconitaseA/IPMdHydase_ssu_swvl"/>
</dbReference>
<evidence type="ECO:0000313" key="20">
    <source>
        <dbReference type="Proteomes" id="UP000760494"/>
    </source>
</evidence>
<dbReference type="Pfam" id="PF00694">
    <property type="entry name" value="Aconitase_C"/>
    <property type="match status" value="1"/>
</dbReference>
<dbReference type="NCBIfam" id="TIGR01340">
    <property type="entry name" value="aconitase_mito"/>
    <property type="match status" value="1"/>
</dbReference>
<comment type="pathway">
    <text evidence="3">Carbohydrate metabolism; tricarboxylic acid cycle; isocitrate from oxaloacetate: step 2/2.</text>
</comment>
<evidence type="ECO:0000256" key="9">
    <source>
        <dbReference type="ARBA" id="ARBA00022946"/>
    </source>
</evidence>
<dbReference type="InterPro" id="IPR023631">
    <property type="entry name" value="Amidase_dom"/>
</dbReference>
<dbReference type="PANTHER" id="PTHR43160:SF3">
    <property type="entry name" value="ACONITATE HYDRATASE, MITOCHONDRIAL"/>
    <property type="match status" value="1"/>
</dbReference>
<dbReference type="Gene3D" id="3.40.1060.10">
    <property type="entry name" value="Aconitase, Domain 2"/>
    <property type="match status" value="1"/>
</dbReference>
<dbReference type="InterPro" id="IPR036008">
    <property type="entry name" value="Aconitase_4Fe-4S_dom"/>
</dbReference>
<feature type="region of interest" description="Disordered" evidence="17">
    <location>
        <begin position="665"/>
        <end position="699"/>
    </location>
</feature>
<dbReference type="Gene3D" id="3.20.19.10">
    <property type="entry name" value="Aconitase, domain 4"/>
    <property type="match status" value="1"/>
</dbReference>
<dbReference type="PROSITE" id="PS00463">
    <property type="entry name" value="ZN2_CY6_FUNGAL_1"/>
    <property type="match status" value="1"/>
</dbReference>
<evidence type="ECO:0000256" key="10">
    <source>
        <dbReference type="ARBA" id="ARBA00023004"/>
    </source>
</evidence>
<dbReference type="InterPro" id="IPR018136">
    <property type="entry name" value="Aconitase_4Fe-4S_BS"/>
</dbReference>
<dbReference type="SUPFAM" id="SSF57701">
    <property type="entry name" value="Zn2/Cys6 DNA-binding domain"/>
    <property type="match status" value="1"/>
</dbReference>
<dbReference type="PROSITE" id="PS01244">
    <property type="entry name" value="ACONITASE_2"/>
    <property type="match status" value="1"/>
</dbReference>
<comment type="caution">
    <text evidence="19">The sequence shown here is derived from an EMBL/GenBank/DDBJ whole genome shotgun (WGS) entry which is preliminary data.</text>
</comment>
<name>A0A9Q9RB98_FUSFU</name>
<comment type="catalytic activity">
    <reaction evidence="15">
        <text>citrate = D-threo-isocitrate</text>
        <dbReference type="Rhea" id="RHEA:10336"/>
        <dbReference type="ChEBI" id="CHEBI:15562"/>
        <dbReference type="ChEBI" id="CHEBI:16947"/>
        <dbReference type="EC" id="4.2.1.3"/>
    </reaction>
</comment>
<dbReference type="Pfam" id="PF04082">
    <property type="entry name" value="Fungal_trans"/>
    <property type="match status" value="1"/>
</dbReference>
<feature type="region of interest" description="Disordered" evidence="17">
    <location>
        <begin position="110"/>
        <end position="171"/>
    </location>
</feature>
<keyword evidence="7" id="KW-0816">Tricarboxylic acid cycle</keyword>
<dbReference type="InterPro" id="IPR006248">
    <property type="entry name" value="Aconitase_mito-like"/>
</dbReference>
<dbReference type="CDD" id="cd00067">
    <property type="entry name" value="GAL4"/>
    <property type="match status" value="1"/>
</dbReference>
<organism evidence="19 20">
    <name type="scientific">Fusarium fujikuroi</name>
    <name type="common">Bakanae and foot rot disease fungus</name>
    <name type="synonym">Gibberella fujikuroi</name>
    <dbReference type="NCBI Taxonomy" id="5127"/>
    <lineage>
        <taxon>Eukaryota</taxon>
        <taxon>Fungi</taxon>
        <taxon>Dikarya</taxon>
        <taxon>Ascomycota</taxon>
        <taxon>Pezizomycotina</taxon>
        <taxon>Sordariomycetes</taxon>
        <taxon>Hypocreomycetidae</taxon>
        <taxon>Hypocreales</taxon>
        <taxon>Nectriaceae</taxon>
        <taxon>Fusarium</taxon>
        <taxon>Fusarium fujikuroi species complex</taxon>
    </lineage>
</organism>
<keyword evidence="12" id="KW-0496">Mitochondrion</keyword>
<dbReference type="EMBL" id="CABFJX010000015">
    <property type="protein sequence ID" value="VTT58058.1"/>
    <property type="molecule type" value="Genomic_DNA"/>
</dbReference>
<dbReference type="GO" id="GO:0051539">
    <property type="term" value="F:4 iron, 4 sulfur cluster binding"/>
    <property type="evidence" value="ECO:0007669"/>
    <property type="project" value="InterPro"/>
</dbReference>
<evidence type="ECO:0000259" key="18">
    <source>
        <dbReference type="PROSITE" id="PS50048"/>
    </source>
</evidence>
<protein>
    <recommendedName>
        <fullName evidence="6">Aconitate hydratase, mitochondrial</fullName>
        <ecNumber evidence="5">4.2.1.3</ecNumber>
    </recommendedName>
    <alternativeName>
        <fullName evidence="16">Citrate hydro-lyase</fullName>
    </alternativeName>
</protein>
<keyword evidence="9" id="KW-0809">Transit peptide</keyword>
<dbReference type="PRINTS" id="PR00415">
    <property type="entry name" value="ACONITASE"/>
</dbReference>
<dbReference type="FunFam" id="3.40.1060.10:FF:000001">
    <property type="entry name" value="Aconitate hydratase, mitochondrial"/>
    <property type="match status" value="1"/>
</dbReference>
<keyword evidence="8" id="KW-0479">Metal-binding</keyword>
<feature type="compositionally biased region" description="Polar residues" evidence="17">
    <location>
        <begin position="119"/>
        <end position="128"/>
    </location>
</feature>
<dbReference type="EC" id="4.2.1.3" evidence="5"/>